<organism evidence="2 3">
    <name type="scientific">Azorhizobium caulinodans (strain ATCC 43989 / DSM 5975 / JCM 20966 / LMG 6465 / NBRC 14845 / NCIMB 13405 / ORS 571)</name>
    <dbReference type="NCBI Taxonomy" id="438753"/>
    <lineage>
        <taxon>Bacteria</taxon>
        <taxon>Pseudomonadati</taxon>
        <taxon>Pseudomonadota</taxon>
        <taxon>Alphaproteobacteria</taxon>
        <taxon>Hyphomicrobiales</taxon>
        <taxon>Xanthobacteraceae</taxon>
        <taxon>Azorhizobium</taxon>
    </lineage>
</organism>
<reference evidence="2 3" key="5">
    <citation type="journal article" date="2010" name="Appl. Environ. Microbiol.">
        <title>phrR-like gene praR of Azorhizobium caulinodans ORS571 is essential for symbiosis with Sesbania rostrata and is involved in expression of reb genes.</title>
        <authorList>
            <person name="Akiba N."/>
            <person name="Aono T."/>
            <person name="Toyazaki H."/>
            <person name="Sato S."/>
            <person name="Oyaizu H."/>
        </authorList>
    </citation>
    <scope>NUCLEOTIDE SEQUENCE [LARGE SCALE GENOMIC DNA]</scope>
    <source>
        <strain evidence="3">ATCC 43989 / DSM 5975 / JCM 20966 / LMG 6465 / NBRC 14845 / NCIMB 13405 / ORS 571</strain>
    </source>
</reference>
<reference evidence="2 3" key="4">
    <citation type="journal article" date="2009" name="Appl. Environ. Microbiol.">
        <title>Comparative genome-wide transcriptional profiling of Azorhizobium caulinodans ORS571 grown under free-living and symbiotic conditions.</title>
        <authorList>
            <person name="Tsukada S."/>
            <person name="Aono T."/>
            <person name="Akiba N."/>
            <person name="Lee KB."/>
            <person name="Liu CT."/>
            <person name="Toyazaki H."/>
            <person name="Oyaizu H."/>
        </authorList>
    </citation>
    <scope>NUCLEOTIDE SEQUENCE [LARGE SCALE GENOMIC DNA]</scope>
    <source>
        <strain evidence="3">ATCC 43989 / DSM 5975 / JCM 20966 / LMG 6465 / NBRC 14845 / NCIMB 13405 / ORS 571</strain>
    </source>
</reference>
<accession>A8IF37</accession>
<sequence>MTAPMDGTHTLTQLQEDNASLIAAVEALEAEIVEERRKAMEAERTAAKLERDFATAQAELEKASREIESKEGRIGELEDEANELRGQVERLEEELNTGAVIDCLTDYLVSLGYPSRPNLVNDYNLQKLIDTVLT</sequence>
<reference evidence="3" key="2">
    <citation type="submission" date="2007-04" db="EMBL/GenBank/DDBJ databases">
        <title>Complete genome sequence of the nitrogen-fixing bacterium Azorhizobium caulinodans ORS571.</title>
        <authorList>
            <person name="Lee K.B."/>
            <person name="Backer P.D."/>
            <person name="Aono T."/>
            <person name="Liu C.T."/>
            <person name="Suzuki S."/>
            <person name="Suzuki T."/>
            <person name="Kaneko T."/>
            <person name="Yamada M."/>
            <person name="Tabata S."/>
            <person name="Kupfer D.M."/>
            <person name="Najar F.Z."/>
            <person name="Wiley G.B."/>
            <person name="Roe B."/>
            <person name="Binnewies T."/>
            <person name="Ussery D."/>
            <person name="Vereecke D."/>
            <person name="Gevers D."/>
            <person name="Holsters M."/>
            <person name="Oyaizu H."/>
        </authorList>
    </citation>
    <scope>NUCLEOTIDE SEQUENCE [LARGE SCALE GENOMIC DNA]</scope>
    <source>
        <strain evidence="3">ATCC 43989 / DSM 5975 / JCM 20966 / LMG 6465 / NBRC 14845 / NCIMB 13405 / ORS 571</strain>
    </source>
</reference>
<feature type="coiled-coil region" evidence="1">
    <location>
        <begin position="11"/>
        <end position="97"/>
    </location>
</feature>
<evidence type="ECO:0000256" key="1">
    <source>
        <dbReference type="SAM" id="Coils"/>
    </source>
</evidence>
<reference evidence="2 3" key="3">
    <citation type="journal article" date="2008" name="BMC Genomics">
        <title>The genome of the versatile nitrogen fixer Azorhizobium caulinodans ORS571.</title>
        <authorList>
            <person name="Lee KB."/>
            <person name="Backer P.D."/>
            <person name="Aono T."/>
            <person name="Liu CT."/>
            <person name="Suzuki S."/>
            <person name="Suzuki T."/>
            <person name="Kaneko T."/>
            <person name="Yamada M."/>
            <person name="Tabata S."/>
            <person name="Kupfer D.M."/>
            <person name="Najar F.Z."/>
            <person name="Wiley G.B."/>
            <person name="Roe B."/>
            <person name="Binnewies T.T."/>
            <person name="Ussery D.W."/>
            <person name="D'Haeze W."/>
            <person name="Herder J.D."/>
            <person name="Gevers D."/>
            <person name="Vereecke D."/>
            <person name="Holsters M."/>
            <person name="Oyaizu H."/>
        </authorList>
    </citation>
    <scope>NUCLEOTIDE SEQUENCE [LARGE SCALE GENOMIC DNA]</scope>
    <source>
        <strain evidence="3">ATCC 43989 / DSM 5975 / JCM 20966 / LMG 6465 / NBRC 14845 / NCIMB 13405 / ORS 571</strain>
    </source>
</reference>
<reference evidence="2 3" key="6">
    <citation type="journal article" date="2011" name="Appl. Environ. Microbiol.">
        <title>Involvement of the azorhizobial chromosome partition gene (parA) in the onset of bacteroid differentiation during Sesbania rostrata stem nodule development.</title>
        <authorList>
            <person name="Liu CT."/>
            <person name="Lee KB."/>
            <person name="Wang YS."/>
            <person name="Peng MH."/>
            <person name="Lee KT."/>
            <person name="Suzuki S."/>
            <person name="Suzuki T."/>
            <person name="Oyaizu H."/>
        </authorList>
    </citation>
    <scope>NUCLEOTIDE SEQUENCE [LARGE SCALE GENOMIC DNA]</scope>
    <source>
        <strain evidence="3">ATCC 43989 / DSM 5975 / JCM 20966 / LMG 6465 / NBRC 14845 / NCIMB 13405 / ORS 571</strain>
    </source>
</reference>
<dbReference type="SUPFAM" id="SSF90257">
    <property type="entry name" value="Myosin rod fragments"/>
    <property type="match status" value="1"/>
</dbReference>
<dbReference type="EMBL" id="AP009384">
    <property type="protein sequence ID" value="BAF89569.1"/>
    <property type="molecule type" value="Genomic_DNA"/>
</dbReference>
<evidence type="ECO:0000313" key="3">
    <source>
        <dbReference type="Proteomes" id="UP000000270"/>
    </source>
</evidence>
<reference evidence="2 3" key="1">
    <citation type="journal article" date="2007" name="Appl. Environ. Microbiol.">
        <title>Rhizobial factors required for stem nodule maturation and maintenance in Sesbania rostrata-Azorhizobium caulinodans ORS571 symbiosis.</title>
        <authorList>
            <person name="Suzuki S."/>
            <person name="Aono T."/>
            <person name="Lee KB."/>
            <person name="Suzuki T."/>
            <person name="Liu CT."/>
            <person name="Miwa H."/>
            <person name="Wakao S."/>
            <person name="Iki T."/>
            <person name="Oyaizu H."/>
        </authorList>
    </citation>
    <scope>NUCLEOTIDE SEQUENCE [LARGE SCALE GENOMIC DNA]</scope>
    <source>
        <strain evidence="3">ATCC 43989 / DSM 5975 / JCM 20966 / LMG 6465 / NBRC 14845 / NCIMB 13405 / ORS 571</strain>
    </source>
</reference>
<dbReference type="Proteomes" id="UP000000270">
    <property type="component" value="Chromosome"/>
</dbReference>
<protein>
    <submittedName>
        <fullName evidence="2">Uncharacterized protein</fullName>
    </submittedName>
</protein>
<evidence type="ECO:0000313" key="2">
    <source>
        <dbReference type="EMBL" id="BAF89569.1"/>
    </source>
</evidence>
<name>A8IF37_AZOC5</name>
<keyword evidence="3" id="KW-1185">Reference proteome</keyword>
<dbReference type="HOGENOM" id="CLU_1891886_0_0_5"/>
<gene>
    <name evidence="2" type="ordered locus">AZC_3571</name>
</gene>
<dbReference type="KEGG" id="azc:AZC_3571"/>
<proteinExistence type="predicted"/>
<keyword evidence="1" id="KW-0175">Coiled coil</keyword>
<dbReference type="Gene3D" id="1.20.5.340">
    <property type="match status" value="1"/>
</dbReference>
<dbReference type="AlphaFoldDB" id="A8IF37"/>